<dbReference type="GO" id="GO:0005524">
    <property type="term" value="F:ATP binding"/>
    <property type="evidence" value="ECO:0007669"/>
    <property type="project" value="UniProtKB-KW"/>
</dbReference>
<dbReference type="EMBL" id="ACFG01000006">
    <property type="protein sequence ID" value="EEH64202.1"/>
    <property type="molecule type" value="Genomic_DNA"/>
</dbReference>
<dbReference type="GO" id="GO:0016887">
    <property type="term" value="F:ATP hydrolysis activity"/>
    <property type="evidence" value="ECO:0007669"/>
    <property type="project" value="InterPro"/>
</dbReference>
<dbReference type="PROSITE" id="PS00211">
    <property type="entry name" value="ABC_TRANSPORTER_1"/>
    <property type="match status" value="2"/>
</dbReference>
<dbReference type="OrthoDB" id="3239744at2"/>
<keyword evidence="6" id="KW-1185">Reference proteome</keyword>
<protein>
    <submittedName>
        <fullName evidence="5">ABC transporter, ATP-binding protein</fullName>
    </submittedName>
</protein>
<dbReference type="AlphaFoldDB" id="C0VZA1"/>
<proteinExistence type="predicted"/>
<keyword evidence="3 5" id="KW-0067">ATP-binding</keyword>
<dbReference type="Pfam" id="PF12848">
    <property type="entry name" value="ABC_tran_Xtn"/>
    <property type="match status" value="1"/>
</dbReference>
<dbReference type="eggNOG" id="COG0488">
    <property type="taxonomic scope" value="Bacteria"/>
</dbReference>
<dbReference type="InterPro" id="IPR050611">
    <property type="entry name" value="ABCF"/>
</dbReference>
<evidence type="ECO:0000313" key="6">
    <source>
        <dbReference type="Proteomes" id="UP000010301"/>
    </source>
</evidence>
<comment type="caution">
    <text evidence="5">The sequence shown here is derived from an EMBL/GenBank/DDBJ whole genome shotgun (WGS) entry which is preliminary data.</text>
</comment>
<dbReference type="FunFam" id="3.40.50.300:FF:000944">
    <property type="entry name" value="Macrolide ABC transporter ATP-binding protein"/>
    <property type="match status" value="1"/>
</dbReference>
<evidence type="ECO:0000256" key="1">
    <source>
        <dbReference type="ARBA" id="ARBA00022737"/>
    </source>
</evidence>
<dbReference type="RefSeq" id="WP_006547488.1">
    <property type="nucleotide sequence ID" value="NZ_DS999546.1"/>
</dbReference>
<dbReference type="InterPro" id="IPR032781">
    <property type="entry name" value="ABC_tran_Xtn"/>
</dbReference>
<dbReference type="PANTHER" id="PTHR19211">
    <property type="entry name" value="ATP-BINDING TRANSPORT PROTEIN-RELATED"/>
    <property type="match status" value="1"/>
</dbReference>
<dbReference type="InterPro" id="IPR003593">
    <property type="entry name" value="AAA+_ATPase"/>
</dbReference>
<reference evidence="5 6" key="1">
    <citation type="submission" date="2009-01" db="EMBL/GenBank/DDBJ databases">
        <authorList>
            <person name="Qin X."/>
            <person name="Bachman B."/>
            <person name="Battles P."/>
            <person name="Bell A."/>
            <person name="Bess C."/>
            <person name="Bickham C."/>
            <person name="Chaboub L."/>
            <person name="Chen D."/>
            <person name="Coyle M."/>
            <person name="Deiros D.R."/>
            <person name="Dinh H."/>
            <person name="Forbes L."/>
            <person name="Fowler G."/>
            <person name="Francisco L."/>
            <person name="Fu Q."/>
            <person name="Gubbala S."/>
            <person name="Hale W."/>
            <person name="Han Y."/>
            <person name="Hemphill L."/>
            <person name="Highlander S.K."/>
            <person name="Hirani K."/>
            <person name="Hogues M."/>
            <person name="Jackson L."/>
            <person name="Jakkamsetti A."/>
            <person name="Javaid M."/>
            <person name="Jiang H."/>
            <person name="Korchina V."/>
            <person name="Kovar C."/>
            <person name="Lara F."/>
            <person name="Lee S."/>
            <person name="Mata R."/>
            <person name="Mathew T."/>
            <person name="Moen C."/>
            <person name="Morales K."/>
            <person name="Munidasa M."/>
            <person name="Nazareth L."/>
            <person name="Ngo R."/>
            <person name="Nguyen L."/>
            <person name="Okwuonu G."/>
            <person name="Ongeri F."/>
            <person name="Patil S."/>
            <person name="Petrosino J."/>
            <person name="Pham C."/>
            <person name="Pham P."/>
            <person name="Pu L.-L."/>
            <person name="Puazo M."/>
            <person name="Raj R."/>
            <person name="Reid J."/>
            <person name="Rouhana J."/>
            <person name="Saada N."/>
            <person name="Shang Y."/>
            <person name="Simmons D."/>
            <person name="Thornton R."/>
            <person name="Warren J."/>
            <person name="Weissenberger G."/>
            <person name="Zhang J."/>
            <person name="Zhang L."/>
            <person name="Zhou C."/>
            <person name="Zhu D."/>
            <person name="Muzny D."/>
            <person name="Worley K."/>
            <person name="Gibbs R."/>
        </authorList>
    </citation>
    <scope>NUCLEOTIDE SEQUENCE [LARGE SCALE GENOMIC DNA]</scope>
    <source>
        <strain evidence="5 6">DSM 15436</strain>
    </source>
</reference>
<dbReference type="HOGENOM" id="CLU_000604_36_0_11"/>
<feature type="domain" description="ABC transporter" evidence="4">
    <location>
        <begin position="330"/>
        <end position="536"/>
    </location>
</feature>
<keyword evidence="1" id="KW-0677">Repeat</keyword>
<gene>
    <name evidence="5" type="ORF">HMPREF0044_0491</name>
</gene>
<dbReference type="CDD" id="cd03221">
    <property type="entry name" value="ABCF_EF-3"/>
    <property type="match status" value="2"/>
</dbReference>
<dbReference type="STRING" id="525245.HMPREF0044_0491"/>
<dbReference type="SUPFAM" id="SSF52540">
    <property type="entry name" value="P-loop containing nucleoside triphosphate hydrolases"/>
    <property type="match status" value="3"/>
</dbReference>
<dbReference type="Gene3D" id="3.40.50.300">
    <property type="entry name" value="P-loop containing nucleotide triphosphate hydrolases"/>
    <property type="match status" value="2"/>
</dbReference>
<keyword evidence="2" id="KW-0547">Nucleotide-binding</keyword>
<evidence type="ECO:0000313" key="5">
    <source>
        <dbReference type="EMBL" id="EEH64202.1"/>
    </source>
</evidence>
<evidence type="ECO:0000256" key="2">
    <source>
        <dbReference type="ARBA" id="ARBA00022741"/>
    </source>
</evidence>
<dbReference type="SMART" id="SM00382">
    <property type="entry name" value="AAA"/>
    <property type="match status" value="2"/>
</dbReference>
<feature type="domain" description="ABC transporter" evidence="4">
    <location>
        <begin position="2"/>
        <end position="270"/>
    </location>
</feature>
<evidence type="ECO:0000256" key="3">
    <source>
        <dbReference type="ARBA" id="ARBA00022840"/>
    </source>
</evidence>
<dbReference type="FunFam" id="3.40.50.300:FF:000597">
    <property type="entry name" value="ABC transporter ATP-binding protein"/>
    <property type="match status" value="1"/>
</dbReference>
<dbReference type="PANTHER" id="PTHR19211:SF14">
    <property type="entry name" value="ATP-BINDING CASSETTE SUB-FAMILY F MEMBER 1"/>
    <property type="match status" value="1"/>
</dbReference>
<dbReference type="Proteomes" id="UP000010301">
    <property type="component" value="Unassembled WGS sequence"/>
</dbReference>
<dbReference type="InterPro" id="IPR003439">
    <property type="entry name" value="ABC_transporter-like_ATP-bd"/>
</dbReference>
<name>C0VZA1_9ACTO</name>
<evidence type="ECO:0000259" key="4">
    <source>
        <dbReference type="PROSITE" id="PS50893"/>
    </source>
</evidence>
<dbReference type="PROSITE" id="PS50893">
    <property type="entry name" value="ABC_TRANSPORTER_2"/>
    <property type="match status" value="2"/>
</dbReference>
<organism evidence="5 6">
    <name type="scientific">Gleimia coleocanis DSM 15436</name>
    <dbReference type="NCBI Taxonomy" id="525245"/>
    <lineage>
        <taxon>Bacteria</taxon>
        <taxon>Bacillati</taxon>
        <taxon>Actinomycetota</taxon>
        <taxon>Actinomycetes</taxon>
        <taxon>Actinomycetales</taxon>
        <taxon>Actinomycetaceae</taxon>
        <taxon>Gleimia</taxon>
    </lineage>
</organism>
<accession>C0VZA1</accession>
<dbReference type="Pfam" id="PF00005">
    <property type="entry name" value="ABC_tran"/>
    <property type="match status" value="2"/>
</dbReference>
<dbReference type="InterPro" id="IPR027417">
    <property type="entry name" value="P-loop_NTPase"/>
</dbReference>
<dbReference type="InterPro" id="IPR017871">
    <property type="entry name" value="ABC_transporter-like_CS"/>
</dbReference>
<sequence length="536" mass="58960">MINVQDFSVRIGPRVLVKQASFRLDKGIRIGLVGRNGAGKTTTMRMLAGEADHGQAEYGGVVSVKGSVGYLSQDPRVGDPQQLALDRILSVRGIDELLARIKKAEEIMSSSEGDKQVKAMERYVRLDQEFTNQGGYAAKAKAAQIAASLRIDERLLGQPLQTLSGGQRRRVELARVLFSEAEVLLLDEPTNHLDHDSILWLRDYLKSYAGGYMIISHDVNLIRETVNQVIHLDADRAEMDIYHMGWDLYLKQREEDERRRRKERAVALKKAETLRAQGEKMRAKATKAVAAQQMLRRAEELEASVAPTRQVEKVARLRFPEPAACGKVPLTASGLSKCYGSLEVFTGVDLAIDRGSKVVVLGLNGAGKTTLLRILAGVMQSDSGEVVPGHGLKLGYYAQEHENLDLEKTVLENMVYAAPALDDTHVRNALGQFLFSGDDVDKPAGVLSGGERTRLSLAMLVVSAANVLLLDEPTNNLDPASREEILHALRVYEGTVVLVTHDPGAVTALNPDRVLILPDGDEDLWDDEYLELVTLT</sequence>